<dbReference type="Proteomes" id="UP000606786">
    <property type="component" value="Unassembled WGS sequence"/>
</dbReference>
<keyword evidence="3" id="KW-1185">Reference proteome</keyword>
<dbReference type="AlphaFoldDB" id="A0A811VB96"/>
<evidence type="ECO:0000313" key="3">
    <source>
        <dbReference type="Proteomes" id="UP000606786"/>
    </source>
</evidence>
<feature type="compositionally biased region" description="Polar residues" evidence="1">
    <location>
        <begin position="43"/>
        <end position="52"/>
    </location>
</feature>
<evidence type="ECO:0000256" key="1">
    <source>
        <dbReference type="SAM" id="MobiDB-lite"/>
    </source>
</evidence>
<accession>A0A811VB96</accession>
<proteinExistence type="predicted"/>
<protein>
    <submittedName>
        <fullName evidence="2">(Mediterranean fruit fly) hypothetical protein</fullName>
    </submittedName>
</protein>
<evidence type="ECO:0000313" key="2">
    <source>
        <dbReference type="EMBL" id="CAD7012656.1"/>
    </source>
</evidence>
<sequence length="106" mass="11745">MQTSNNYETLCSTQPEEEEEKAASKYSQRESNRKVKRSKEGRQQPSSKQVQAGNCAGAAAISVGKECEVLCHLVQISLSMMYICLHACDMMCAGNNKCYCYAMSES</sequence>
<organism evidence="2 3">
    <name type="scientific">Ceratitis capitata</name>
    <name type="common">Mediterranean fruit fly</name>
    <name type="synonym">Tephritis capitata</name>
    <dbReference type="NCBI Taxonomy" id="7213"/>
    <lineage>
        <taxon>Eukaryota</taxon>
        <taxon>Metazoa</taxon>
        <taxon>Ecdysozoa</taxon>
        <taxon>Arthropoda</taxon>
        <taxon>Hexapoda</taxon>
        <taxon>Insecta</taxon>
        <taxon>Pterygota</taxon>
        <taxon>Neoptera</taxon>
        <taxon>Endopterygota</taxon>
        <taxon>Diptera</taxon>
        <taxon>Brachycera</taxon>
        <taxon>Muscomorpha</taxon>
        <taxon>Tephritoidea</taxon>
        <taxon>Tephritidae</taxon>
        <taxon>Ceratitis</taxon>
        <taxon>Ceratitis</taxon>
    </lineage>
</organism>
<reference evidence="2" key="1">
    <citation type="submission" date="2020-11" db="EMBL/GenBank/DDBJ databases">
        <authorList>
            <person name="Whitehead M."/>
        </authorList>
    </citation>
    <scope>NUCLEOTIDE SEQUENCE</scope>
    <source>
        <strain evidence="2">EGII</strain>
    </source>
</reference>
<comment type="caution">
    <text evidence="2">The sequence shown here is derived from an EMBL/GenBank/DDBJ whole genome shotgun (WGS) entry which is preliminary data.</text>
</comment>
<gene>
    <name evidence="2" type="ORF">CCAP1982_LOCUS20763</name>
</gene>
<name>A0A811VB96_CERCA</name>
<feature type="compositionally biased region" description="Basic and acidic residues" evidence="1">
    <location>
        <begin position="21"/>
        <end position="42"/>
    </location>
</feature>
<feature type="region of interest" description="Disordered" evidence="1">
    <location>
        <begin position="1"/>
        <end position="53"/>
    </location>
</feature>
<dbReference type="EMBL" id="CAJHJT010000056">
    <property type="protein sequence ID" value="CAD7012656.1"/>
    <property type="molecule type" value="Genomic_DNA"/>
</dbReference>
<feature type="compositionally biased region" description="Polar residues" evidence="1">
    <location>
        <begin position="1"/>
        <end position="14"/>
    </location>
</feature>